<feature type="transmembrane region" description="Helical" evidence="7">
    <location>
        <begin position="224"/>
        <end position="243"/>
    </location>
</feature>
<gene>
    <name evidence="8" type="ORF">JM93_00968</name>
</gene>
<keyword evidence="5 7" id="KW-1133">Transmembrane helix</keyword>
<evidence type="ECO:0000256" key="4">
    <source>
        <dbReference type="ARBA" id="ARBA00022692"/>
    </source>
</evidence>
<feature type="transmembrane region" description="Helical" evidence="7">
    <location>
        <begin position="299"/>
        <end position="320"/>
    </location>
</feature>
<keyword evidence="2" id="KW-0813">Transport</keyword>
<feature type="transmembrane region" description="Helical" evidence="7">
    <location>
        <begin position="54"/>
        <end position="75"/>
    </location>
</feature>
<evidence type="ECO:0000256" key="3">
    <source>
        <dbReference type="ARBA" id="ARBA00022475"/>
    </source>
</evidence>
<evidence type="ECO:0000256" key="2">
    <source>
        <dbReference type="ARBA" id="ARBA00022448"/>
    </source>
</evidence>
<dbReference type="AlphaFoldDB" id="A0A562TIB4"/>
<feature type="transmembrane region" description="Helical" evidence="7">
    <location>
        <begin position="326"/>
        <end position="350"/>
    </location>
</feature>
<evidence type="ECO:0000313" key="8">
    <source>
        <dbReference type="EMBL" id="TWI93411.1"/>
    </source>
</evidence>
<reference evidence="8 9" key="1">
    <citation type="submission" date="2019-07" db="EMBL/GenBank/DDBJ databases">
        <title>Genomic Encyclopedia of Archaeal and Bacterial Type Strains, Phase II (KMG-II): from individual species to whole genera.</title>
        <authorList>
            <person name="Goeker M."/>
        </authorList>
    </citation>
    <scope>NUCLEOTIDE SEQUENCE [LARGE SCALE GENOMIC DNA]</scope>
    <source>
        <strain evidence="8 9">ATCC BAA-252</strain>
    </source>
</reference>
<dbReference type="PANTHER" id="PTHR43266">
    <property type="entry name" value="MACROLIDE-EFFLUX PROTEIN"/>
    <property type="match status" value="1"/>
</dbReference>
<evidence type="ECO:0000256" key="1">
    <source>
        <dbReference type="ARBA" id="ARBA00004651"/>
    </source>
</evidence>
<sequence>MLRTSSPLQASFRPFEATARHQKQFLAAVSLSKFGDGLTDIALMTLAFSLSNSASLVILVAALKIFGSFFASLIVPGLLRTGHNRILVYRSLDILRAALIVLPIFTGNIWVLLALCVPIFTLEAISLSLSASILQNIASDRDRLALNARFQYMTFAGDLLGRGLGAALLLAAPLQLIFALDAVTFLASALLLAKMPALMLSSTGKKPAEFYAYVFKDRVQQSIIFLRLCALTTLSVFWLLVTYRMTELASLLTGTPLVGAISFTDANQAFSTLYACFTILVSVTTVLGAMAAPKLATTAPLAVQSYFAILACALGLWLLAPTGEAPASFVIYCIGGILSALGTVILRLFIQTSGQILTPKQMLSEVIATADSMSRMWQNACAGFAVLALSINAPLPLIAAASAVTIAGVIPSFRLGARLRSLPT</sequence>
<keyword evidence="6 7" id="KW-0472">Membrane</keyword>
<feature type="transmembrane region" description="Helical" evidence="7">
    <location>
        <begin position="382"/>
        <end position="410"/>
    </location>
</feature>
<keyword evidence="3" id="KW-1003">Cell membrane</keyword>
<evidence type="ECO:0000256" key="5">
    <source>
        <dbReference type="ARBA" id="ARBA00022989"/>
    </source>
</evidence>
<protein>
    <recommendedName>
        <fullName evidence="10">MFS transporter</fullName>
    </recommendedName>
</protein>
<dbReference type="PANTHER" id="PTHR43266:SF10">
    <property type="entry name" value="BACILYSIN EXPORTER BACE-RELATED"/>
    <property type="match status" value="1"/>
</dbReference>
<evidence type="ECO:0000256" key="7">
    <source>
        <dbReference type="SAM" id="Phobius"/>
    </source>
</evidence>
<evidence type="ECO:0000256" key="6">
    <source>
        <dbReference type="ARBA" id="ARBA00023136"/>
    </source>
</evidence>
<accession>A0A562TIB4</accession>
<dbReference type="GO" id="GO:0005886">
    <property type="term" value="C:plasma membrane"/>
    <property type="evidence" value="ECO:0007669"/>
    <property type="project" value="UniProtKB-SubCell"/>
</dbReference>
<dbReference type="Proteomes" id="UP000320593">
    <property type="component" value="Unassembled WGS sequence"/>
</dbReference>
<comment type="caution">
    <text evidence="8">The sequence shown here is derived from an EMBL/GenBank/DDBJ whole genome shotgun (WGS) entry which is preliminary data.</text>
</comment>
<keyword evidence="9" id="KW-1185">Reference proteome</keyword>
<feature type="transmembrane region" description="Helical" evidence="7">
    <location>
        <begin position="272"/>
        <end position="292"/>
    </location>
</feature>
<evidence type="ECO:0000313" key="9">
    <source>
        <dbReference type="Proteomes" id="UP000320593"/>
    </source>
</evidence>
<dbReference type="SUPFAM" id="SSF103473">
    <property type="entry name" value="MFS general substrate transporter"/>
    <property type="match status" value="1"/>
</dbReference>
<dbReference type="RefSeq" id="WP_145340884.1">
    <property type="nucleotide sequence ID" value="NZ_SMLY01000062.1"/>
</dbReference>
<comment type="subcellular location">
    <subcellularLocation>
        <location evidence="1">Cell membrane</location>
        <topology evidence="1">Multi-pass membrane protein</topology>
    </subcellularLocation>
</comment>
<organism evidence="8 9">
    <name type="scientific">Roseibium hamelinense</name>
    <dbReference type="NCBI Taxonomy" id="150831"/>
    <lineage>
        <taxon>Bacteria</taxon>
        <taxon>Pseudomonadati</taxon>
        <taxon>Pseudomonadota</taxon>
        <taxon>Alphaproteobacteria</taxon>
        <taxon>Hyphomicrobiales</taxon>
        <taxon>Stappiaceae</taxon>
        <taxon>Roseibium</taxon>
    </lineage>
</organism>
<dbReference type="EMBL" id="VLLF01000001">
    <property type="protein sequence ID" value="TWI93411.1"/>
    <property type="molecule type" value="Genomic_DNA"/>
</dbReference>
<dbReference type="InterPro" id="IPR036259">
    <property type="entry name" value="MFS_trans_sf"/>
</dbReference>
<proteinExistence type="predicted"/>
<evidence type="ECO:0008006" key="10">
    <source>
        <dbReference type="Google" id="ProtNLM"/>
    </source>
</evidence>
<name>A0A562TIB4_9HYPH</name>
<keyword evidence="4 7" id="KW-0812">Transmembrane</keyword>